<evidence type="ECO:0000313" key="2">
    <source>
        <dbReference type="Proteomes" id="UP000410492"/>
    </source>
</evidence>
<protein>
    <submittedName>
        <fullName evidence="1">Uncharacterized protein</fullName>
    </submittedName>
</protein>
<dbReference type="EMBL" id="CAACVG010010341">
    <property type="protein sequence ID" value="VEN55595.1"/>
    <property type="molecule type" value="Genomic_DNA"/>
</dbReference>
<evidence type="ECO:0000313" key="1">
    <source>
        <dbReference type="EMBL" id="VEN55595.1"/>
    </source>
</evidence>
<dbReference type="AlphaFoldDB" id="A0A653D679"/>
<proteinExistence type="predicted"/>
<gene>
    <name evidence="1" type="ORF">CALMAC_LOCUS14734</name>
</gene>
<accession>A0A653D679</accession>
<keyword evidence="2" id="KW-1185">Reference proteome</keyword>
<dbReference type="Proteomes" id="UP000410492">
    <property type="component" value="Unassembled WGS sequence"/>
</dbReference>
<organism evidence="1 2">
    <name type="scientific">Callosobruchus maculatus</name>
    <name type="common">Southern cowpea weevil</name>
    <name type="synonym">Pulse bruchid</name>
    <dbReference type="NCBI Taxonomy" id="64391"/>
    <lineage>
        <taxon>Eukaryota</taxon>
        <taxon>Metazoa</taxon>
        <taxon>Ecdysozoa</taxon>
        <taxon>Arthropoda</taxon>
        <taxon>Hexapoda</taxon>
        <taxon>Insecta</taxon>
        <taxon>Pterygota</taxon>
        <taxon>Neoptera</taxon>
        <taxon>Endopterygota</taxon>
        <taxon>Coleoptera</taxon>
        <taxon>Polyphaga</taxon>
        <taxon>Cucujiformia</taxon>
        <taxon>Chrysomeloidea</taxon>
        <taxon>Chrysomelidae</taxon>
        <taxon>Bruchinae</taxon>
        <taxon>Bruchini</taxon>
        <taxon>Callosobruchus</taxon>
    </lineage>
</organism>
<name>A0A653D679_CALMS</name>
<sequence>MKTEAVATPQRGAAVMDEEQWASLDTRGIVLTI</sequence>
<reference evidence="1 2" key="1">
    <citation type="submission" date="2019-01" db="EMBL/GenBank/DDBJ databases">
        <authorList>
            <person name="Sayadi A."/>
        </authorList>
    </citation>
    <scope>NUCLEOTIDE SEQUENCE [LARGE SCALE GENOMIC DNA]</scope>
</reference>